<keyword evidence="2" id="KW-1185">Reference proteome</keyword>
<dbReference type="Proteomes" id="UP000219338">
    <property type="component" value="Unassembled WGS sequence"/>
</dbReference>
<proteinExistence type="predicted"/>
<reference evidence="2" key="1">
    <citation type="journal article" date="2017" name="Nat. Ecol. Evol.">
        <title>Genome expansion and lineage-specific genetic innovations in the forest pathogenic fungi Armillaria.</title>
        <authorList>
            <person name="Sipos G."/>
            <person name="Prasanna A.N."/>
            <person name="Walter M.C."/>
            <person name="O'Connor E."/>
            <person name="Balint B."/>
            <person name="Krizsan K."/>
            <person name="Kiss B."/>
            <person name="Hess J."/>
            <person name="Varga T."/>
            <person name="Slot J."/>
            <person name="Riley R."/>
            <person name="Boka B."/>
            <person name="Rigling D."/>
            <person name="Barry K."/>
            <person name="Lee J."/>
            <person name="Mihaltcheva S."/>
            <person name="LaButti K."/>
            <person name="Lipzen A."/>
            <person name="Waldron R."/>
            <person name="Moloney N.M."/>
            <person name="Sperisen C."/>
            <person name="Kredics L."/>
            <person name="Vagvoelgyi C."/>
            <person name="Patrignani A."/>
            <person name="Fitzpatrick D."/>
            <person name="Nagy I."/>
            <person name="Doyle S."/>
            <person name="Anderson J.B."/>
            <person name="Grigoriev I.V."/>
            <person name="Gueldener U."/>
            <person name="Muensterkoetter M."/>
            <person name="Nagy L.G."/>
        </authorList>
    </citation>
    <scope>NUCLEOTIDE SEQUENCE [LARGE SCALE GENOMIC DNA]</scope>
    <source>
        <strain evidence="2">C18/9</strain>
    </source>
</reference>
<accession>A0A284SAL5</accession>
<evidence type="ECO:0000313" key="2">
    <source>
        <dbReference type="Proteomes" id="UP000219338"/>
    </source>
</evidence>
<dbReference type="AlphaFoldDB" id="A0A284SAL5"/>
<name>A0A284SAL5_ARMOS</name>
<dbReference type="EMBL" id="FUEG01000052">
    <property type="protein sequence ID" value="SJL18067.1"/>
    <property type="molecule type" value="Genomic_DNA"/>
</dbReference>
<protein>
    <submittedName>
        <fullName evidence="1">Uncharacterized protein</fullName>
    </submittedName>
</protein>
<gene>
    <name evidence="1" type="ORF">ARMOST_21639</name>
</gene>
<organism evidence="1 2">
    <name type="scientific">Armillaria ostoyae</name>
    <name type="common">Armillaria root rot fungus</name>
    <dbReference type="NCBI Taxonomy" id="47428"/>
    <lineage>
        <taxon>Eukaryota</taxon>
        <taxon>Fungi</taxon>
        <taxon>Dikarya</taxon>
        <taxon>Basidiomycota</taxon>
        <taxon>Agaricomycotina</taxon>
        <taxon>Agaricomycetes</taxon>
        <taxon>Agaricomycetidae</taxon>
        <taxon>Agaricales</taxon>
        <taxon>Marasmiineae</taxon>
        <taxon>Physalacriaceae</taxon>
        <taxon>Armillaria</taxon>
    </lineage>
</organism>
<evidence type="ECO:0000313" key="1">
    <source>
        <dbReference type="EMBL" id="SJL18067.1"/>
    </source>
</evidence>
<sequence>MHLSSAALSMFACVRNLYFAFRHLSMATRAALLCTPTTIPFNIEGVDGGNMLVDHEVTADYVQGMFAGVQGGSHNSVSFHLFKTQYQYEVFSVFGPASDDNE</sequence>